<comment type="caution">
    <text evidence="3">The sequence shown here is derived from an EMBL/GenBank/DDBJ whole genome shotgun (WGS) entry which is preliminary data.</text>
</comment>
<keyword evidence="2" id="KW-1133">Transmembrane helix</keyword>
<feature type="transmembrane region" description="Helical" evidence="2">
    <location>
        <begin position="12"/>
        <end position="33"/>
    </location>
</feature>
<evidence type="ECO:0000313" key="3">
    <source>
        <dbReference type="EMBL" id="EIW84905.1"/>
    </source>
</evidence>
<feature type="compositionally biased region" description="Basic and acidic residues" evidence="1">
    <location>
        <begin position="356"/>
        <end position="375"/>
    </location>
</feature>
<feature type="region of interest" description="Disordered" evidence="1">
    <location>
        <begin position="413"/>
        <end position="434"/>
    </location>
</feature>
<name>A0A5M3N1W2_CONPW</name>
<dbReference type="AlphaFoldDB" id="A0A5M3N1W2"/>
<keyword evidence="4" id="KW-1185">Reference proteome</keyword>
<dbReference type="KEGG" id="cput:CONPUDRAFT_149774"/>
<dbReference type="GeneID" id="19202634"/>
<organism evidence="3 4">
    <name type="scientific">Coniophora puteana (strain RWD-64-598)</name>
    <name type="common">Brown rot fungus</name>
    <dbReference type="NCBI Taxonomy" id="741705"/>
    <lineage>
        <taxon>Eukaryota</taxon>
        <taxon>Fungi</taxon>
        <taxon>Dikarya</taxon>
        <taxon>Basidiomycota</taxon>
        <taxon>Agaricomycotina</taxon>
        <taxon>Agaricomycetes</taxon>
        <taxon>Agaricomycetidae</taxon>
        <taxon>Boletales</taxon>
        <taxon>Coniophorineae</taxon>
        <taxon>Coniophoraceae</taxon>
        <taxon>Coniophora</taxon>
    </lineage>
</organism>
<gene>
    <name evidence="3" type="ORF">CONPUDRAFT_149774</name>
</gene>
<dbReference type="Proteomes" id="UP000053558">
    <property type="component" value="Unassembled WGS sequence"/>
</dbReference>
<proteinExistence type="predicted"/>
<accession>A0A5M3N1W2</accession>
<evidence type="ECO:0000256" key="1">
    <source>
        <dbReference type="SAM" id="MobiDB-lite"/>
    </source>
</evidence>
<reference evidence="4" key="1">
    <citation type="journal article" date="2012" name="Science">
        <title>The Paleozoic origin of enzymatic lignin decomposition reconstructed from 31 fungal genomes.</title>
        <authorList>
            <person name="Floudas D."/>
            <person name="Binder M."/>
            <person name="Riley R."/>
            <person name="Barry K."/>
            <person name="Blanchette R.A."/>
            <person name="Henrissat B."/>
            <person name="Martinez A.T."/>
            <person name="Otillar R."/>
            <person name="Spatafora J.W."/>
            <person name="Yadav J.S."/>
            <person name="Aerts A."/>
            <person name="Benoit I."/>
            <person name="Boyd A."/>
            <person name="Carlson A."/>
            <person name="Copeland A."/>
            <person name="Coutinho P.M."/>
            <person name="de Vries R.P."/>
            <person name="Ferreira P."/>
            <person name="Findley K."/>
            <person name="Foster B."/>
            <person name="Gaskell J."/>
            <person name="Glotzer D."/>
            <person name="Gorecki P."/>
            <person name="Heitman J."/>
            <person name="Hesse C."/>
            <person name="Hori C."/>
            <person name="Igarashi K."/>
            <person name="Jurgens J.A."/>
            <person name="Kallen N."/>
            <person name="Kersten P."/>
            <person name="Kohler A."/>
            <person name="Kuees U."/>
            <person name="Kumar T.K.A."/>
            <person name="Kuo A."/>
            <person name="LaButti K."/>
            <person name="Larrondo L.F."/>
            <person name="Lindquist E."/>
            <person name="Ling A."/>
            <person name="Lombard V."/>
            <person name="Lucas S."/>
            <person name="Lundell T."/>
            <person name="Martin R."/>
            <person name="McLaughlin D.J."/>
            <person name="Morgenstern I."/>
            <person name="Morin E."/>
            <person name="Murat C."/>
            <person name="Nagy L.G."/>
            <person name="Nolan M."/>
            <person name="Ohm R.A."/>
            <person name="Patyshakuliyeva A."/>
            <person name="Rokas A."/>
            <person name="Ruiz-Duenas F.J."/>
            <person name="Sabat G."/>
            <person name="Salamov A."/>
            <person name="Samejima M."/>
            <person name="Schmutz J."/>
            <person name="Slot J.C."/>
            <person name="St John F."/>
            <person name="Stenlid J."/>
            <person name="Sun H."/>
            <person name="Sun S."/>
            <person name="Syed K."/>
            <person name="Tsang A."/>
            <person name="Wiebenga A."/>
            <person name="Young D."/>
            <person name="Pisabarro A."/>
            <person name="Eastwood D.C."/>
            <person name="Martin F."/>
            <person name="Cullen D."/>
            <person name="Grigoriev I.V."/>
            <person name="Hibbett D.S."/>
        </authorList>
    </citation>
    <scope>NUCLEOTIDE SEQUENCE [LARGE SCALE GENOMIC DNA]</scope>
    <source>
        <strain evidence="4">RWD-64-598 SS2</strain>
    </source>
</reference>
<evidence type="ECO:0000313" key="4">
    <source>
        <dbReference type="Proteomes" id="UP000053558"/>
    </source>
</evidence>
<keyword evidence="2" id="KW-0472">Membrane</keyword>
<protein>
    <submittedName>
        <fullName evidence="3">Uncharacterized protein</fullName>
    </submittedName>
</protein>
<evidence type="ECO:0000256" key="2">
    <source>
        <dbReference type="SAM" id="Phobius"/>
    </source>
</evidence>
<feature type="region of interest" description="Disordered" evidence="1">
    <location>
        <begin position="343"/>
        <end position="397"/>
    </location>
</feature>
<dbReference type="RefSeq" id="XP_007764569.1">
    <property type="nucleotide sequence ID" value="XM_007766379.1"/>
</dbReference>
<dbReference type="EMBL" id="JH711574">
    <property type="protein sequence ID" value="EIW84905.1"/>
    <property type="molecule type" value="Genomic_DNA"/>
</dbReference>
<sequence length="434" mass="46846">MLINLITGILSFVRYIVVACVAGTAASILWLAGARAPRVTEDKAHHHFRHKKFAVIDNIKAGSLALGGAKPPNTTVDSLWDAFLLTLEPRAWAGHLNVGVKSAVHYALGQDLASWLTILPRNKYLDFIRSATSSNTDFQPSEQGEKGDKIESAAEVRARCIQVIKAGTARRIQLRMRSLSRVPLVRSHSAPGVPQIQKVESRVPEIHAESTLSTKVGLGISAVQGMNGAEKEAWWRAPTAAQMAGTDANARWANSVLRRDIAEMIKSRAQERFEKAQGIIRDQDENTVSGESRVLNLGYDGAGSPAALAPCSSVPKINIEAPSPGPPSVFSYAEAVKTMANARAKIPSKKSNRVFSESKGKNTSPERTDEGEKENNLASSDAGATLSWRRKVSRPPVKTSLFSVLRSGQNMQTSWDGVKHGMGAGGSKSTVQLR</sequence>
<keyword evidence="2" id="KW-0812">Transmembrane</keyword>